<reference evidence="4" key="2">
    <citation type="journal article" date="2022" name="Microb. Genom.">
        <title>A chromosome-scale genome assembly of the tomato pathogen Cladosporium fulvum reveals a compartmentalized genome architecture and the presence of a dispensable chromosome.</title>
        <authorList>
            <person name="Zaccaron A.Z."/>
            <person name="Chen L.H."/>
            <person name="Samaras A."/>
            <person name="Stergiopoulos I."/>
        </authorList>
    </citation>
    <scope>NUCLEOTIDE SEQUENCE</scope>
    <source>
        <strain evidence="4">Race5_Kim</strain>
    </source>
</reference>
<dbReference type="EMBL" id="CP090171">
    <property type="protein sequence ID" value="UJO22150.1"/>
    <property type="molecule type" value="Genomic_DNA"/>
</dbReference>
<evidence type="ECO:0000256" key="2">
    <source>
        <dbReference type="SAM" id="Phobius"/>
    </source>
</evidence>
<keyword evidence="2" id="KW-0812">Transmembrane</keyword>
<feature type="compositionally biased region" description="Low complexity" evidence="1">
    <location>
        <begin position="398"/>
        <end position="412"/>
    </location>
</feature>
<evidence type="ECO:0000259" key="3">
    <source>
        <dbReference type="Pfam" id="PF20237"/>
    </source>
</evidence>
<feature type="region of interest" description="Disordered" evidence="1">
    <location>
        <begin position="163"/>
        <end position="274"/>
    </location>
</feature>
<feature type="compositionally biased region" description="Basic and acidic residues" evidence="1">
    <location>
        <begin position="182"/>
        <end position="193"/>
    </location>
</feature>
<keyword evidence="2" id="KW-1133">Transmembrane helix</keyword>
<dbReference type="PANTHER" id="PTHR34502">
    <property type="entry name" value="DUF6594 DOMAIN-CONTAINING PROTEIN-RELATED"/>
    <property type="match status" value="1"/>
</dbReference>
<organism evidence="4 5">
    <name type="scientific">Passalora fulva</name>
    <name type="common">Tomato leaf mold</name>
    <name type="synonym">Cladosporium fulvum</name>
    <dbReference type="NCBI Taxonomy" id="5499"/>
    <lineage>
        <taxon>Eukaryota</taxon>
        <taxon>Fungi</taxon>
        <taxon>Dikarya</taxon>
        <taxon>Ascomycota</taxon>
        <taxon>Pezizomycotina</taxon>
        <taxon>Dothideomycetes</taxon>
        <taxon>Dothideomycetidae</taxon>
        <taxon>Mycosphaerellales</taxon>
        <taxon>Mycosphaerellaceae</taxon>
        <taxon>Fulvia</taxon>
    </lineage>
</organism>
<feature type="domain" description="DUF6594" evidence="3">
    <location>
        <begin position="470"/>
        <end position="705"/>
    </location>
</feature>
<evidence type="ECO:0000256" key="1">
    <source>
        <dbReference type="SAM" id="MobiDB-lite"/>
    </source>
</evidence>
<evidence type="ECO:0000313" key="5">
    <source>
        <dbReference type="Proteomes" id="UP000756132"/>
    </source>
</evidence>
<feature type="compositionally biased region" description="Basic and acidic residues" evidence="1">
    <location>
        <begin position="107"/>
        <end position="121"/>
    </location>
</feature>
<feature type="region of interest" description="Disordered" evidence="1">
    <location>
        <begin position="94"/>
        <end position="121"/>
    </location>
</feature>
<dbReference type="PANTHER" id="PTHR34502:SF6">
    <property type="entry name" value="DUF6594 DOMAIN-CONTAINING PROTEIN"/>
    <property type="match status" value="1"/>
</dbReference>
<proteinExistence type="predicted"/>
<dbReference type="AlphaFoldDB" id="A0A9Q8UTT2"/>
<dbReference type="RefSeq" id="XP_047766516.1">
    <property type="nucleotide sequence ID" value="XM_047908506.1"/>
</dbReference>
<accession>A0A9Q8UTT2</accession>
<dbReference type="Proteomes" id="UP000756132">
    <property type="component" value="Chromosome 9"/>
</dbReference>
<dbReference type="GeneID" id="71989236"/>
<feature type="compositionally biased region" description="Polar residues" evidence="1">
    <location>
        <begin position="96"/>
        <end position="106"/>
    </location>
</feature>
<feature type="compositionally biased region" description="Basic and acidic residues" evidence="1">
    <location>
        <begin position="331"/>
        <end position="344"/>
    </location>
</feature>
<keyword evidence="2" id="KW-0472">Membrane</keyword>
<feature type="compositionally biased region" description="Low complexity" evidence="1">
    <location>
        <begin position="292"/>
        <end position="305"/>
    </location>
</feature>
<evidence type="ECO:0000313" key="4">
    <source>
        <dbReference type="EMBL" id="UJO22150.1"/>
    </source>
</evidence>
<dbReference type="Pfam" id="PF20237">
    <property type="entry name" value="DUF6594"/>
    <property type="match status" value="1"/>
</dbReference>
<feature type="compositionally biased region" description="Basic and acidic residues" evidence="1">
    <location>
        <begin position="363"/>
        <end position="373"/>
    </location>
</feature>
<feature type="compositionally biased region" description="Low complexity" evidence="1">
    <location>
        <begin position="345"/>
        <end position="355"/>
    </location>
</feature>
<keyword evidence="5" id="KW-1185">Reference proteome</keyword>
<feature type="transmembrane region" description="Helical" evidence="2">
    <location>
        <begin position="665"/>
        <end position="682"/>
    </location>
</feature>
<feature type="transmembrane region" description="Helical" evidence="2">
    <location>
        <begin position="694"/>
        <end position="715"/>
    </location>
</feature>
<feature type="region of interest" description="Disordered" evidence="1">
    <location>
        <begin position="392"/>
        <end position="412"/>
    </location>
</feature>
<feature type="region of interest" description="Disordered" evidence="1">
    <location>
        <begin position="1"/>
        <end position="80"/>
    </location>
</feature>
<feature type="compositionally biased region" description="Polar residues" evidence="1">
    <location>
        <begin position="63"/>
        <end position="78"/>
    </location>
</feature>
<reference evidence="4" key="1">
    <citation type="submission" date="2021-12" db="EMBL/GenBank/DDBJ databases">
        <authorList>
            <person name="Zaccaron A."/>
            <person name="Stergiopoulos I."/>
        </authorList>
    </citation>
    <scope>NUCLEOTIDE SEQUENCE</scope>
    <source>
        <strain evidence="4">Race5_Kim</strain>
    </source>
</reference>
<gene>
    <name evidence="4" type="ORF">CLAFUR5_09358</name>
</gene>
<dbReference type="InterPro" id="IPR046529">
    <property type="entry name" value="DUF6594"/>
</dbReference>
<feature type="compositionally biased region" description="Low complexity" evidence="1">
    <location>
        <begin position="230"/>
        <end position="267"/>
    </location>
</feature>
<sequence length="732" mass="80708">MVSRPQEDVANTSIRPTLASRRRSQTESSAVKGVGKQAAVDWVGVNEDSPGRRRRQPKRNIDRSSAVSSSRGMRNTESVVGGFLPKLSRILELSESKATSRQSRSGSDARKHRDQSIARRHRYREDVLVEYRRPVRHKSGGVHRRSESGFKVNPSLLSVLSSLTRTSGRSSDSSTTITQQSYDRRGEEPRGESRALNIPETERNGKRPSSPNVFDFMDATSVDEGHGGRSTYSSSSSSSSSQYEPSEAGSSERSGTPSSQSTFPSPTATRHSSLTGSVAELRRKYDSQYATSISSGGSVRSGSKSPEVPGRSIKRLSKVRNDLDERDELDAEAKSQIEVTHDGSQRSSSVSSRSSRPSRRHAEKQSSQEDAMRQHLASSQHIQHHMIDPVYGQHRSHSASSHGSAGSARAYAQVQAQAQAHYMAMQQYQYPSPQAYAVPPQAMNGHVAQVPERIPAPDAPDLSQRTITGYEQLATELASEGSGVVPIYRKFEYLNHRILLHLQDELSEMEEHLRRLDEIIAQMEPQPSTVERAPASRRGDAFNGSQIHHQRTELLGRIFLKTEQYNRAMSSFATMAKDSCPAEKLQVIAYQHWLKEKAAIHEIETRFLQSEKDLIQPGKAKLVLPPAQSPEPLYRPTKHAALTCLPVALMLPLLLFALIPTLTGRLVVTTLIACGTFMVAATTRIRHLMPAREWAVCGAAYVLLMAAIAGCIPQHGMPVGPGSGGVQVTYWR</sequence>
<feature type="compositionally biased region" description="Low complexity" evidence="1">
    <location>
        <begin position="163"/>
        <end position="181"/>
    </location>
</feature>
<dbReference type="KEGG" id="ffu:CLAFUR5_09358"/>
<feature type="region of interest" description="Disordered" evidence="1">
    <location>
        <begin position="289"/>
        <end position="380"/>
    </location>
</feature>
<name>A0A9Q8UTT2_PASFU</name>
<protein>
    <recommendedName>
        <fullName evidence="3">DUF6594 domain-containing protein</fullName>
    </recommendedName>
</protein>
<dbReference type="OrthoDB" id="5416037at2759"/>